<protein>
    <submittedName>
        <fullName evidence="6">Threonine dehydratase</fullName>
    </submittedName>
</protein>
<dbReference type="PROSITE" id="PS00165">
    <property type="entry name" value="DEHYDRATASE_SER_THR"/>
    <property type="match status" value="1"/>
</dbReference>
<dbReference type="AlphaFoldDB" id="A0A2S3UNZ4"/>
<dbReference type="GO" id="GO:0006565">
    <property type="term" value="P:L-serine catabolic process"/>
    <property type="evidence" value="ECO:0007669"/>
    <property type="project" value="TreeGrafter"/>
</dbReference>
<dbReference type="OrthoDB" id="9811476at2"/>
<dbReference type="SUPFAM" id="SSF53686">
    <property type="entry name" value="Tryptophan synthase beta subunit-like PLP-dependent enzymes"/>
    <property type="match status" value="1"/>
</dbReference>
<proteinExistence type="inferred from homology"/>
<dbReference type="GO" id="GO:0006567">
    <property type="term" value="P:L-threonine catabolic process"/>
    <property type="evidence" value="ECO:0007669"/>
    <property type="project" value="TreeGrafter"/>
</dbReference>
<evidence type="ECO:0000256" key="1">
    <source>
        <dbReference type="ARBA" id="ARBA00001933"/>
    </source>
</evidence>
<accession>A0A2S3UNZ4</accession>
<feature type="domain" description="Tryptophan synthase beta chain-like PALP" evidence="5">
    <location>
        <begin position="19"/>
        <end position="304"/>
    </location>
</feature>
<keyword evidence="4" id="KW-0456">Lyase</keyword>
<dbReference type="GO" id="GO:0030170">
    <property type="term" value="F:pyridoxal phosphate binding"/>
    <property type="evidence" value="ECO:0007669"/>
    <property type="project" value="InterPro"/>
</dbReference>
<keyword evidence="3" id="KW-0663">Pyridoxal phosphate</keyword>
<gene>
    <name evidence="6" type="ORF">CLV41_109197</name>
</gene>
<comment type="caution">
    <text evidence="6">The sequence shown here is derived from an EMBL/GenBank/DDBJ whole genome shotgun (WGS) entry which is preliminary data.</text>
</comment>
<organism evidence="6 7">
    <name type="scientific">Roseibium marinum</name>
    <dbReference type="NCBI Taxonomy" id="281252"/>
    <lineage>
        <taxon>Bacteria</taxon>
        <taxon>Pseudomonadati</taxon>
        <taxon>Pseudomonadota</taxon>
        <taxon>Alphaproteobacteria</taxon>
        <taxon>Hyphomicrobiales</taxon>
        <taxon>Stappiaceae</taxon>
        <taxon>Roseibium</taxon>
    </lineage>
</organism>
<dbReference type="GO" id="GO:0003941">
    <property type="term" value="F:L-serine ammonia-lyase activity"/>
    <property type="evidence" value="ECO:0007669"/>
    <property type="project" value="TreeGrafter"/>
</dbReference>
<dbReference type="InterPro" id="IPR001926">
    <property type="entry name" value="TrpB-like_PALP"/>
</dbReference>
<dbReference type="Gene3D" id="3.40.50.1100">
    <property type="match status" value="2"/>
</dbReference>
<evidence type="ECO:0000313" key="6">
    <source>
        <dbReference type="EMBL" id="POF29421.1"/>
    </source>
</evidence>
<dbReference type="NCBIfam" id="NF005680">
    <property type="entry name" value="PRK07476.1"/>
    <property type="match status" value="1"/>
</dbReference>
<dbReference type="PANTHER" id="PTHR48078:SF6">
    <property type="entry name" value="L-THREONINE DEHYDRATASE CATABOLIC TDCB"/>
    <property type="match status" value="1"/>
</dbReference>
<dbReference type="PANTHER" id="PTHR48078">
    <property type="entry name" value="THREONINE DEHYDRATASE, MITOCHONDRIAL-RELATED"/>
    <property type="match status" value="1"/>
</dbReference>
<name>A0A2S3UNZ4_9HYPH</name>
<dbReference type="FunFam" id="3.40.50.1100:FF:000005">
    <property type="entry name" value="Threonine dehydratase catabolic"/>
    <property type="match status" value="1"/>
</dbReference>
<evidence type="ECO:0000256" key="3">
    <source>
        <dbReference type="ARBA" id="ARBA00022898"/>
    </source>
</evidence>
<keyword evidence="7" id="KW-1185">Reference proteome</keyword>
<evidence type="ECO:0000313" key="7">
    <source>
        <dbReference type="Proteomes" id="UP000236959"/>
    </source>
</evidence>
<dbReference type="InterPro" id="IPR000634">
    <property type="entry name" value="Ser/Thr_deHydtase_PyrdxlP-BS"/>
</dbReference>
<dbReference type="GO" id="GO:0009097">
    <property type="term" value="P:isoleucine biosynthetic process"/>
    <property type="evidence" value="ECO:0007669"/>
    <property type="project" value="TreeGrafter"/>
</dbReference>
<reference evidence="6 7" key="1">
    <citation type="submission" date="2018-01" db="EMBL/GenBank/DDBJ databases">
        <title>Genomic Encyclopedia of Archaeal and Bacterial Type Strains, Phase II (KMG-II): from individual species to whole genera.</title>
        <authorList>
            <person name="Goeker M."/>
        </authorList>
    </citation>
    <scope>NUCLEOTIDE SEQUENCE [LARGE SCALE GENOMIC DNA]</scope>
    <source>
        <strain evidence="6 7">DSM 17023</strain>
    </source>
</reference>
<dbReference type="GO" id="GO:0004794">
    <property type="term" value="F:threonine deaminase activity"/>
    <property type="evidence" value="ECO:0007669"/>
    <property type="project" value="TreeGrafter"/>
</dbReference>
<evidence type="ECO:0000256" key="2">
    <source>
        <dbReference type="ARBA" id="ARBA00010869"/>
    </source>
</evidence>
<dbReference type="CDD" id="cd01562">
    <property type="entry name" value="Thr-dehyd"/>
    <property type="match status" value="1"/>
</dbReference>
<evidence type="ECO:0000259" key="5">
    <source>
        <dbReference type="Pfam" id="PF00291"/>
    </source>
</evidence>
<comment type="cofactor">
    <cofactor evidence="1">
        <name>pyridoxal 5'-phosphate</name>
        <dbReference type="ChEBI" id="CHEBI:597326"/>
    </cofactor>
</comment>
<dbReference type="InterPro" id="IPR036052">
    <property type="entry name" value="TrpB-like_PALP_sf"/>
</dbReference>
<comment type="similarity">
    <text evidence="2">Belongs to the serine/threonine dehydratase family.</text>
</comment>
<dbReference type="InterPro" id="IPR050147">
    <property type="entry name" value="Ser/Thr_Dehydratase"/>
</dbReference>
<dbReference type="RefSeq" id="WP_103224098.1">
    <property type="nucleotide sequence ID" value="NZ_PPCN01000009.1"/>
</dbReference>
<dbReference type="Proteomes" id="UP000236959">
    <property type="component" value="Unassembled WGS sequence"/>
</dbReference>
<evidence type="ECO:0000256" key="4">
    <source>
        <dbReference type="ARBA" id="ARBA00023239"/>
    </source>
</evidence>
<dbReference type="EMBL" id="PPCN01000009">
    <property type="protein sequence ID" value="POF29421.1"/>
    <property type="molecule type" value="Genomic_DNA"/>
</dbReference>
<dbReference type="Pfam" id="PF00291">
    <property type="entry name" value="PALP"/>
    <property type="match status" value="1"/>
</dbReference>
<sequence length="335" mass="34791">MQMTLADILAARKAIDGKVVRTPLLPSGFLTEKTGVPFHMKMESLQPTGAFKLRGATNAARNVPFETTTLTCCSTGNHGRGVAHAARQLGLKAVVCMSSLVPQTKIDAIRALGAQVRITGNSQDDALEECRQLSLGPGIREISPFDGPHVIAGQGTVGLEILEDLPDVATLLVPLSGGGLAAGVALAAKSINPSIKVIGVTMDRGAAMDASIKAGHPVEVTEVASLADSLGGGIGLDNKLSFSMCRDLLDAIVLVTEEDIYRAMQVLYFEERLVAEGAAVVGIAACLSGKLADLTGPVATIITGRTVDMIQFTEVIGGRDIVLGDKLLKGAPYAP</sequence>